<evidence type="ECO:0000256" key="3">
    <source>
        <dbReference type="ARBA" id="ARBA00022741"/>
    </source>
</evidence>
<dbReference type="Pfam" id="PF00005">
    <property type="entry name" value="ABC_tran"/>
    <property type="match status" value="1"/>
</dbReference>
<dbReference type="KEGG" id="smic:SmB9_03890"/>
<keyword evidence="1" id="KW-0813">Transport</keyword>
<dbReference type="GO" id="GO:0016887">
    <property type="term" value="F:ATP hydrolysis activity"/>
    <property type="evidence" value="ECO:0007669"/>
    <property type="project" value="InterPro"/>
</dbReference>
<evidence type="ECO:0000256" key="1">
    <source>
        <dbReference type="ARBA" id="ARBA00022448"/>
    </source>
</evidence>
<dbReference type="GO" id="GO:0016020">
    <property type="term" value="C:membrane"/>
    <property type="evidence" value="ECO:0007669"/>
    <property type="project" value="InterPro"/>
</dbReference>
<evidence type="ECO:0000256" key="5">
    <source>
        <dbReference type="ARBA" id="ARBA00022967"/>
    </source>
</evidence>
<keyword evidence="11" id="KW-1185">Reference proteome</keyword>
<keyword evidence="6" id="KW-0472">Membrane</keyword>
<evidence type="ECO:0000256" key="6">
    <source>
        <dbReference type="ARBA" id="ARBA00023136"/>
    </source>
</evidence>
<evidence type="ECO:0000313" key="8">
    <source>
        <dbReference type="EMBL" id="BBE32731.1"/>
    </source>
</evidence>
<dbReference type="RefSeq" id="WP_121050977.1">
    <property type="nucleotide sequence ID" value="NZ_AP018711.1"/>
</dbReference>
<reference evidence="8 10" key="1">
    <citation type="submission" date="2018-06" db="EMBL/GenBank/DDBJ databases">
        <title>Complete Genome Sequence of the Microcystin-Degrading Bacterium Sphingosinicella microcystinivorans Strain B-9.</title>
        <authorList>
            <person name="Jin H."/>
            <person name="Nishizawa T."/>
            <person name="Guo Y."/>
            <person name="Nishizawa A."/>
            <person name="Park H."/>
            <person name="Kato H."/>
            <person name="Tsuji K."/>
            <person name="Harada K."/>
        </authorList>
    </citation>
    <scope>NUCLEOTIDE SEQUENCE [LARGE SCALE GENOMIC DNA]</scope>
    <source>
        <strain evidence="8 10">B9</strain>
    </source>
</reference>
<dbReference type="InterPro" id="IPR050086">
    <property type="entry name" value="MetN_ABC_transporter-like"/>
</dbReference>
<dbReference type="InterPro" id="IPR027417">
    <property type="entry name" value="P-loop_NTPase"/>
</dbReference>
<evidence type="ECO:0000313" key="10">
    <source>
        <dbReference type="Proteomes" id="UP000275727"/>
    </source>
</evidence>
<evidence type="ECO:0000313" key="11">
    <source>
        <dbReference type="Proteomes" id="UP000276029"/>
    </source>
</evidence>
<keyword evidence="2" id="KW-1003">Cell membrane</keyword>
<dbReference type="PANTHER" id="PTHR43166">
    <property type="entry name" value="AMINO ACID IMPORT ATP-BINDING PROTEIN"/>
    <property type="match status" value="1"/>
</dbReference>
<evidence type="ECO:0000313" key="9">
    <source>
        <dbReference type="EMBL" id="RKS88976.1"/>
    </source>
</evidence>
<gene>
    <name evidence="8" type="primary">phnC</name>
    <name evidence="9" type="ORF">DFR51_2189</name>
    <name evidence="8" type="ORF">SmB9_03890</name>
</gene>
<evidence type="ECO:0000256" key="2">
    <source>
        <dbReference type="ARBA" id="ARBA00022475"/>
    </source>
</evidence>
<dbReference type="SUPFAM" id="SSF52540">
    <property type="entry name" value="P-loop containing nucleoside triphosphate hydrolases"/>
    <property type="match status" value="1"/>
</dbReference>
<evidence type="ECO:0000259" key="7">
    <source>
        <dbReference type="PROSITE" id="PS50893"/>
    </source>
</evidence>
<dbReference type="CDD" id="cd03256">
    <property type="entry name" value="ABC_PhnC_transporter"/>
    <property type="match status" value="1"/>
</dbReference>
<dbReference type="Gene3D" id="3.40.50.300">
    <property type="entry name" value="P-loop containing nucleotide triphosphate hydrolases"/>
    <property type="match status" value="1"/>
</dbReference>
<reference evidence="9 11" key="2">
    <citation type="submission" date="2018-10" db="EMBL/GenBank/DDBJ databases">
        <title>Genomic Encyclopedia of Type Strains, Phase IV (KMG-IV): sequencing the most valuable type-strain genomes for metagenomic binning, comparative biology and taxonomic classification.</title>
        <authorList>
            <person name="Goeker M."/>
        </authorList>
    </citation>
    <scope>NUCLEOTIDE SEQUENCE [LARGE SCALE GENOMIC DNA]</scope>
    <source>
        <strain evidence="9 11">DSM 19791</strain>
    </source>
</reference>
<dbReference type="SMART" id="SM00382">
    <property type="entry name" value="AAA"/>
    <property type="match status" value="1"/>
</dbReference>
<dbReference type="Proteomes" id="UP000276029">
    <property type="component" value="Unassembled WGS sequence"/>
</dbReference>
<dbReference type="InterPro" id="IPR017871">
    <property type="entry name" value="ABC_transporter-like_CS"/>
</dbReference>
<dbReference type="PROSITE" id="PS50893">
    <property type="entry name" value="ABC_TRANSPORTER_2"/>
    <property type="match status" value="1"/>
</dbReference>
<evidence type="ECO:0000256" key="4">
    <source>
        <dbReference type="ARBA" id="ARBA00022840"/>
    </source>
</evidence>
<dbReference type="EMBL" id="RBWX01000008">
    <property type="protein sequence ID" value="RKS88976.1"/>
    <property type="molecule type" value="Genomic_DNA"/>
</dbReference>
<accession>A0AAD1D443</accession>
<dbReference type="InterPro" id="IPR012693">
    <property type="entry name" value="ABC_transpr_PhnC"/>
</dbReference>
<dbReference type="GO" id="GO:0015416">
    <property type="term" value="F:ABC-type phosphonate transporter activity"/>
    <property type="evidence" value="ECO:0007669"/>
    <property type="project" value="InterPro"/>
</dbReference>
<protein>
    <submittedName>
        <fullName evidence="9">Phosphonate transport system ATP-binding protein</fullName>
    </submittedName>
    <submittedName>
        <fullName evidence="8">Phosphonates import ATP-binding protein PhnC</fullName>
    </submittedName>
</protein>
<dbReference type="PANTHER" id="PTHR43166:SF6">
    <property type="entry name" value="PHOSPHONATES IMPORT ATP-BINDING PROTEIN PHNC"/>
    <property type="match status" value="1"/>
</dbReference>
<dbReference type="GO" id="GO:0005524">
    <property type="term" value="F:ATP binding"/>
    <property type="evidence" value="ECO:0007669"/>
    <property type="project" value="UniProtKB-KW"/>
</dbReference>
<feature type="domain" description="ABC transporter" evidence="7">
    <location>
        <begin position="6"/>
        <end position="248"/>
    </location>
</feature>
<sequence length="259" mass="27552">MDAPAISFRKIGKRYPDGTRALDDVSLDVPRGQFCVLLGPSGAGKSTLLRMANRLAEPTEGRVIIEGRDLTPRTMKPIRRRIGMIHQSFNLVGRLSVAANIMTGALPALGPARVLAGLFPDALKTKACMLAASVGLDPAHMSRRADSLSGGQQQRVGIARAFMLDPAIVLADEPVASLDPRISSDILALIRDQARVRGATVLCSLHQIELARTFADRIVALRHGRLVFDGTPAELDRNAIRAIYGEAGPVPIASGGLAA</sequence>
<organism evidence="8 10">
    <name type="scientific">Sphingosinicella microcystinivorans</name>
    <dbReference type="NCBI Taxonomy" id="335406"/>
    <lineage>
        <taxon>Bacteria</taxon>
        <taxon>Pseudomonadati</taxon>
        <taxon>Pseudomonadota</taxon>
        <taxon>Alphaproteobacteria</taxon>
        <taxon>Sphingomonadales</taxon>
        <taxon>Sphingosinicellaceae</taxon>
        <taxon>Sphingosinicella</taxon>
    </lineage>
</organism>
<proteinExistence type="predicted"/>
<dbReference type="EMBL" id="AP018711">
    <property type="protein sequence ID" value="BBE32731.1"/>
    <property type="molecule type" value="Genomic_DNA"/>
</dbReference>
<name>A0AAD1D443_SPHMI</name>
<dbReference type="InterPro" id="IPR003593">
    <property type="entry name" value="AAA+_ATPase"/>
</dbReference>
<keyword evidence="3" id="KW-0547">Nucleotide-binding</keyword>
<dbReference type="PROSITE" id="PS00211">
    <property type="entry name" value="ABC_TRANSPORTER_1"/>
    <property type="match status" value="1"/>
</dbReference>
<keyword evidence="4 8" id="KW-0067">ATP-binding</keyword>
<dbReference type="AlphaFoldDB" id="A0AAD1D443"/>
<dbReference type="Proteomes" id="UP000275727">
    <property type="component" value="Chromosome"/>
</dbReference>
<keyword evidence="5" id="KW-1278">Translocase</keyword>
<dbReference type="InterPro" id="IPR003439">
    <property type="entry name" value="ABC_transporter-like_ATP-bd"/>
</dbReference>